<dbReference type="STRING" id="290340.AAur_1233"/>
<dbReference type="Gene3D" id="3.60.60.10">
    <property type="entry name" value="Penicillin V Acylase, Chain A"/>
    <property type="match status" value="1"/>
</dbReference>
<dbReference type="HOGENOM" id="CLU_037787_0_1_11"/>
<dbReference type="KEGG" id="aau:AAur_1233"/>
<dbReference type="PANTHER" id="PTHR34180">
    <property type="entry name" value="PEPTIDASE C45"/>
    <property type="match status" value="1"/>
</dbReference>
<dbReference type="NCBIfam" id="NF040521">
    <property type="entry name" value="C45_proenzyme"/>
    <property type="match status" value="1"/>
</dbReference>
<feature type="domain" description="Peptidase C45 hydrolase" evidence="1">
    <location>
        <begin position="124"/>
        <end position="349"/>
    </location>
</feature>
<name>A1R456_PAEAT</name>
<dbReference type="RefSeq" id="WP_011773965.1">
    <property type="nucleotide sequence ID" value="NC_008711.1"/>
</dbReference>
<dbReference type="Gene3D" id="1.10.10.2120">
    <property type="match status" value="1"/>
</dbReference>
<proteinExistence type="predicted"/>
<accession>A1R456</accession>
<dbReference type="Proteomes" id="UP000000637">
    <property type="component" value="Chromosome"/>
</dbReference>
<evidence type="ECO:0000313" key="2">
    <source>
        <dbReference type="EMBL" id="ABM07602.1"/>
    </source>
</evidence>
<dbReference type="InterPro" id="IPR005079">
    <property type="entry name" value="Peptidase_C45_hydrolase"/>
</dbReference>
<evidence type="ECO:0000313" key="3">
    <source>
        <dbReference type="Proteomes" id="UP000000637"/>
    </source>
</evidence>
<evidence type="ECO:0000259" key="1">
    <source>
        <dbReference type="Pfam" id="PF03417"/>
    </source>
</evidence>
<organism evidence="2 3">
    <name type="scientific">Paenarthrobacter aurescens (strain TC1)</name>
    <dbReference type="NCBI Taxonomy" id="290340"/>
    <lineage>
        <taxon>Bacteria</taxon>
        <taxon>Bacillati</taxon>
        <taxon>Actinomycetota</taxon>
        <taxon>Actinomycetes</taxon>
        <taxon>Micrococcales</taxon>
        <taxon>Micrococcaceae</taxon>
        <taxon>Paenarthrobacter</taxon>
    </lineage>
</organism>
<dbReference type="eggNOG" id="COG4927">
    <property type="taxonomic scope" value="Bacteria"/>
</dbReference>
<protein>
    <recommendedName>
        <fullName evidence="1">Peptidase C45 hydrolase domain-containing protein</fullName>
    </recommendedName>
</protein>
<dbReference type="PANTHER" id="PTHR34180:SF1">
    <property type="entry name" value="BETA-ALANYL-DOPAMINE_CARCININE HYDROLASE"/>
    <property type="match status" value="1"/>
</dbReference>
<dbReference type="EMBL" id="CP000474">
    <property type="protein sequence ID" value="ABM07602.1"/>
    <property type="molecule type" value="Genomic_DNA"/>
</dbReference>
<reference evidence="2 3" key="1">
    <citation type="journal article" date="2006" name="PLoS Genet.">
        <title>Secrets of soil survival revealed by the genome sequence of Arthrobacter aurescens TC1.</title>
        <authorList>
            <person name="Mongodin E.F."/>
            <person name="Shapir N."/>
            <person name="Daugherty S.C."/>
            <person name="DeBoy R.T."/>
            <person name="Emerson J.B."/>
            <person name="Shvartzbeyn A."/>
            <person name="Radune D."/>
            <person name="Vamathevan J."/>
            <person name="Riggs F."/>
            <person name="Grinberg V."/>
            <person name="Khouri H."/>
            <person name="Wackett L.P."/>
            <person name="Nelson K.E."/>
            <person name="Sadowsky M.J."/>
        </authorList>
    </citation>
    <scope>NUCLEOTIDE SEQUENCE [LARGE SCALE GENOMIC DNA]</scope>
    <source>
        <strain evidence="2 3">TC1</strain>
    </source>
</reference>
<dbReference type="OrthoDB" id="8109453at2"/>
<dbReference type="InterPro" id="IPR047794">
    <property type="entry name" value="C45_proenzyme-like"/>
</dbReference>
<dbReference type="InterPro" id="IPR047801">
    <property type="entry name" value="Peptidase_C45"/>
</dbReference>
<dbReference type="Pfam" id="PF03417">
    <property type="entry name" value="AAT"/>
    <property type="match status" value="1"/>
</dbReference>
<dbReference type="AlphaFoldDB" id="A1R456"/>
<gene>
    <name evidence="2" type="ordered locus">AAur_1233</name>
</gene>
<sequence length="359" mass="38348">MQLHRHTSTAYDPRERGLDIGRTWDAQTRNTAKLYSDFFTTLGVAPQKVRDIAERSHEALRVWSPALAEEAEGWADGAGLETWELSVVNARTEILAAAPKKVSSHECSTAVYAPAGTGAPQTMQTWDWHDDLAPEGLLLELDPSRGRTTKTFTEFGTLGKIGVNSEGLGLHFNILAHSSDDDSAGVPVHAIARRILDEASSIEQAIAIASSARVSASTVFTVFTAGSTPRRAVSIETSPAGTAVVDPGGDGWLLHTNHFLDPVLAEEDAIDDGALSPQRLAHLGRVTPELAGLSVADRAKQFCSSEGASSVVCFHPDASAPRHEQWQTLLTISIDAVNCSLTYAAANPADAARDGFQVF</sequence>
<keyword evidence="3" id="KW-1185">Reference proteome</keyword>